<reference evidence="2 3" key="1">
    <citation type="submission" date="2016-09" db="EMBL/GenBank/DDBJ databases">
        <title>Extensive genetic diversity and differential bi-allelic expression allows diatom success in the polar Southern Ocean.</title>
        <authorList>
            <consortium name="DOE Joint Genome Institute"/>
            <person name="Mock T."/>
            <person name="Otillar R.P."/>
            <person name="Strauss J."/>
            <person name="Dupont C."/>
            <person name="Frickenhaus S."/>
            <person name="Maumus F."/>
            <person name="Mcmullan M."/>
            <person name="Sanges R."/>
            <person name="Schmutz J."/>
            <person name="Toseland A."/>
            <person name="Valas R."/>
            <person name="Veluchamy A."/>
            <person name="Ward B.J."/>
            <person name="Allen A."/>
            <person name="Barry K."/>
            <person name="Falciatore A."/>
            <person name="Ferrante M."/>
            <person name="Fortunato A.E."/>
            <person name="Gloeckner G."/>
            <person name="Gruber A."/>
            <person name="Hipkin R."/>
            <person name="Janech M."/>
            <person name="Kroth P."/>
            <person name="Leese F."/>
            <person name="Lindquist E."/>
            <person name="Lyon B.R."/>
            <person name="Martin J."/>
            <person name="Mayer C."/>
            <person name="Parker M."/>
            <person name="Quesneville H."/>
            <person name="Raymond J."/>
            <person name="Uhlig C."/>
            <person name="Valentin K.U."/>
            <person name="Worden A.Z."/>
            <person name="Armbrust E.V."/>
            <person name="Bowler C."/>
            <person name="Green B."/>
            <person name="Moulton V."/>
            <person name="Van Oosterhout C."/>
            <person name="Grigoriev I."/>
        </authorList>
    </citation>
    <scope>NUCLEOTIDE SEQUENCE [LARGE SCALE GENOMIC DNA]</scope>
    <source>
        <strain evidence="2 3">CCMP1102</strain>
    </source>
</reference>
<organism evidence="2 3">
    <name type="scientific">Fragilariopsis cylindrus CCMP1102</name>
    <dbReference type="NCBI Taxonomy" id="635003"/>
    <lineage>
        <taxon>Eukaryota</taxon>
        <taxon>Sar</taxon>
        <taxon>Stramenopiles</taxon>
        <taxon>Ochrophyta</taxon>
        <taxon>Bacillariophyta</taxon>
        <taxon>Bacillariophyceae</taxon>
        <taxon>Bacillariophycidae</taxon>
        <taxon>Bacillariales</taxon>
        <taxon>Bacillariaceae</taxon>
        <taxon>Fragilariopsis</taxon>
    </lineage>
</organism>
<dbReference type="KEGG" id="fcy:FRACYDRAFT_236687"/>
<dbReference type="InParanoid" id="A0A1E7FJP5"/>
<accession>A0A1E7FJP5</accession>
<feature type="region of interest" description="Disordered" evidence="1">
    <location>
        <begin position="90"/>
        <end position="151"/>
    </location>
</feature>
<gene>
    <name evidence="2" type="ORF">FRACYDRAFT_236687</name>
</gene>
<dbReference type="Proteomes" id="UP000095751">
    <property type="component" value="Unassembled WGS sequence"/>
</dbReference>
<evidence type="ECO:0000256" key="1">
    <source>
        <dbReference type="SAM" id="MobiDB-lite"/>
    </source>
</evidence>
<evidence type="ECO:0000313" key="2">
    <source>
        <dbReference type="EMBL" id="OEU18409.1"/>
    </source>
</evidence>
<keyword evidence="3" id="KW-1185">Reference proteome</keyword>
<feature type="compositionally biased region" description="Basic residues" evidence="1">
    <location>
        <begin position="101"/>
        <end position="114"/>
    </location>
</feature>
<sequence>MQQIVAMKSKSKSASSSWSNPVFALFFAVVVAVVSMSTNKNQIFSSVVALRSQLLPTRFSTARSRTRGGVIITEIANSVVSIRVGLPLSAASSSSSEGGEKKKRKAKSKAKSKAKNVSTRKTISDDDEEEDDNSAKEKEDNTIVNSNNSGIYYGPQVTVPDILKFDMTGGRPGSIIESEAELERRDEIMEEMKVDDADKTGRKKYPKWLSTDYGFLEQDEEEEYDNDDPDALDATTLGRYDITDLKTKFDYEWDPETDLDPNLIDTQAKDEIIPSGKYILETEKDEEGVEVGYNPMFGPSNPIDERTRIGTVDSYMIDVNTRDESMLTPEFFPEDPEVAFNEDIVQYRKSMDIIETYQDDFLPESMPVPRNVAKWYGYPEPVKFESKNYTNNRFTKTEDLTNFDELTPFRARQKAIELARSNNAEWMADGVSQGWHQKQRRPYDQQETLVGTLRKAECDPDTVETIRPALQVLGSCAELLSIEGEHGTVFRFHYHGLIKNKFGMSCWTETLIRDCGVDVTGVIFETGFRARDPAYDGGFPYHGWE</sequence>
<dbReference type="OrthoDB" id="40371at2759"/>
<proteinExistence type="predicted"/>
<evidence type="ECO:0000313" key="3">
    <source>
        <dbReference type="Proteomes" id="UP000095751"/>
    </source>
</evidence>
<dbReference type="AlphaFoldDB" id="A0A1E7FJP5"/>
<protein>
    <submittedName>
        <fullName evidence="2">Uncharacterized protein</fullName>
    </submittedName>
</protein>
<name>A0A1E7FJP5_9STRA</name>
<dbReference type="EMBL" id="KV784356">
    <property type="protein sequence ID" value="OEU18409.1"/>
    <property type="molecule type" value="Genomic_DNA"/>
</dbReference>